<dbReference type="InterPro" id="IPR010512">
    <property type="entry name" value="DUF1091"/>
</dbReference>
<organism evidence="1 2">
    <name type="scientific">Anopheles christyi</name>
    <dbReference type="NCBI Taxonomy" id="43041"/>
    <lineage>
        <taxon>Eukaryota</taxon>
        <taxon>Metazoa</taxon>
        <taxon>Ecdysozoa</taxon>
        <taxon>Arthropoda</taxon>
        <taxon>Hexapoda</taxon>
        <taxon>Insecta</taxon>
        <taxon>Pterygota</taxon>
        <taxon>Neoptera</taxon>
        <taxon>Endopterygota</taxon>
        <taxon>Diptera</taxon>
        <taxon>Nematocera</taxon>
        <taxon>Culicoidea</taxon>
        <taxon>Culicidae</taxon>
        <taxon>Anophelinae</taxon>
        <taxon>Anopheles</taxon>
    </lineage>
</organism>
<reference evidence="2" key="1">
    <citation type="submission" date="2013-03" db="EMBL/GenBank/DDBJ databases">
        <title>The Genome Sequence of Anopheles christyi ACHKN1017.</title>
        <authorList>
            <consortium name="The Broad Institute Genomics Platform"/>
            <person name="Neafsey D.E."/>
            <person name="Besansky N."/>
            <person name="Walker B."/>
            <person name="Young S.K."/>
            <person name="Zeng Q."/>
            <person name="Gargeya S."/>
            <person name="Fitzgerald M."/>
            <person name="Haas B."/>
            <person name="Abouelleil A."/>
            <person name="Allen A.W."/>
            <person name="Alvarado L."/>
            <person name="Arachchi H.M."/>
            <person name="Berlin A.M."/>
            <person name="Chapman S.B."/>
            <person name="Gainer-Dewar J."/>
            <person name="Goldberg J."/>
            <person name="Griggs A."/>
            <person name="Gujja S."/>
            <person name="Hansen M."/>
            <person name="Howarth C."/>
            <person name="Imamovic A."/>
            <person name="Ireland A."/>
            <person name="Larimer J."/>
            <person name="McCowan C."/>
            <person name="Murphy C."/>
            <person name="Pearson M."/>
            <person name="Poon T.W."/>
            <person name="Priest M."/>
            <person name="Roberts A."/>
            <person name="Saif S."/>
            <person name="Shea T."/>
            <person name="Sisk P."/>
            <person name="Sykes S."/>
            <person name="Wortman J."/>
            <person name="Nusbaum C."/>
            <person name="Birren B."/>
        </authorList>
    </citation>
    <scope>NUCLEOTIDE SEQUENCE [LARGE SCALE GENOMIC DNA]</scope>
    <source>
        <strain evidence="2">ACHKN1017</strain>
    </source>
</reference>
<dbReference type="Pfam" id="PF06477">
    <property type="entry name" value="DUF1091"/>
    <property type="match status" value="4"/>
</dbReference>
<reference evidence="1" key="2">
    <citation type="submission" date="2020-05" db="UniProtKB">
        <authorList>
            <consortium name="EnsemblMetazoa"/>
        </authorList>
    </citation>
    <scope>IDENTIFICATION</scope>
    <source>
        <strain evidence="1">ACHKN1017</strain>
    </source>
</reference>
<accession>A0A182KD79</accession>
<evidence type="ECO:0000313" key="2">
    <source>
        <dbReference type="Proteomes" id="UP000075881"/>
    </source>
</evidence>
<keyword evidence="2" id="KW-1185">Reference proteome</keyword>
<protein>
    <submittedName>
        <fullName evidence="1">Uncharacterized protein</fullName>
    </submittedName>
</protein>
<sequence length="566" mass="65771">MRLYPIVTYYDIKTNQKFGTGSIQELGNVNRNKTYVIELRIDRALHDLKTYMSLSVRALDGLVKNSLLSRWFDGCDFIRQPNRLRLLKTFYDTVKQNSKIPPCPLKPGDIMILNITPSTLPIPVLIPETDFAIELLIVVTHKEILSNERWVNYSLAETGHETNVTYLAYLEAVREIRDMKTYFTYSVRAFNGAIQNPILSRWADPCELIRRPPREKLIKMYYDPIVKNSRIIRCPFKPGDNMLLNITPSLLPVPNFIPENDFYIEATTYTRARTKIIFESRVYGSLLRVINLTCTLDQSGSIANQSITMEMVILREVKDVKLAAAYYVVSETGDSPNRLLYRTVDLCSFVRRPNSDRLVKVIFDLLKDKSRFVTKCPIARNEQFYIRDLRPASVQIPGFLPESNFILENSYHFRALNEPVVEVMYYGKLIRVMHDELQKARPKPSRLRSDVAGSPLQSRYSVRTGKLENVLYDSTIDLCAFLRRPNERLVKMVFDNLKRHGQMPTSCPMQPTHFTFRNISLNHVRLPVFLPETNFKLLVKCWTGPDKTLIFDSRWYSRLKRVPIEN</sequence>
<dbReference type="EnsemblMetazoa" id="ACHR008716-RA">
    <property type="protein sequence ID" value="ACHR008716-PA"/>
    <property type="gene ID" value="ACHR008716"/>
</dbReference>
<dbReference type="AlphaFoldDB" id="A0A182KD79"/>
<dbReference type="PANTHER" id="PTHR20898">
    <property type="entry name" value="DAEDALUS ON 3-RELATED-RELATED"/>
    <property type="match status" value="1"/>
</dbReference>
<dbReference type="SMART" id="SM00697">
    <property type="entry name" value="DM8"/>
    <property type="match status" value="4"/>
</dbReference>
<dbReference type="PANTHER" id="PTHR20898:SF1">
    <property type="entry name" value="MD-2-RELATED LIPID-RECOGNITION DOMAIN-CONTAINING PROTEIN"/>
    <property type="match status" value="1"/>
</dbReference>
<dbReference type="Proteomes" id="UP000075881">
    <property type="component" value="Unassembled WGS sequence"/>
</dbReference>
<proteinExistence type="predicted"/>
<dbReference type="VEuPathDB" id="VectorBase:ACHR008716"/>
<evidence type="ECO:0000313" key="1">
    <source>
        <dbReference type="EnsemblMetazoa" id="ACHR008716-PA"/>
    </source>
</evidence>
<name>A0A182KD79_9DIPT</name>